<evidence type="ECO:0000313" key="2">
    <source>
        <dbReference type="EMBL" id="KIJ10153.1"/>
    </source>
</evidence>
<reference evidence="3" key="2">
    <citation type="submission" date="2015-01" db="EMBL/GenBank/DDBJ databases">
        <title>Evolutionary Origins and Diversification of the Mycorrhizal Mutualists.</title>
        <authorList>
            <consortium name="DOE Joint Genome Institute"/>
            <consortium name="Mycorrhizal Genomics Consortium"/>
            <person name="Kohler A."/>
            <person name="Kuo A."/>
            <person name="Nagy L.G."/>
            <person name="Floudas D."/>
            <person name="Copeland A."/>
            <person name="Barry K.W."/>
            <person name="Cichocki N."/>
            <person name="Veneault-Fourrey C."/>
            <person name="LaButti K."/>
            <person name="Lindquist E.A."/>
            <person name="Lipzen A."/>
            <person name="Lundell T."/>
            <person name="Morin E."/>
            <person name="Murat C."/>
            <person name="Riley R."/>
            <person name="Ohm R."/>
            <person name="Sun H."/>
            <person name="Tunlid A."/>
            <person name="Henrissat B."/>
            <person name="Grigoriev I.V."/>
            <person name="Hibbett D.S."/>
            <person name="Martin F."/>
        </authorList>
    </citation>
    <scope>NUCLEOTIDE SEQUENCE [LARGE SCALE GENOMIC DNA]</scope>
    <source>
        <strain evidence="3">ATCC 200175</strain>
    </source>
</reference>
<proteinExistence type="predicted"/>
<organism evidence="2 3">
    <name type="scientific">Paxillus involutus ATCC 200175</name>
    <dbReference type="NCBI Taxonomy" id="664439"/>
    <lineage>
        <taxon>Eukaryota</taxon>
        <taxon>Fungi</taxon>
        <taxon>Dikarya</taxon>
        <taxon>Basidiomycota</taxon>
        <taxon>Agaricomycotina</taxon>
        <taxon>Agaricomycetes</taxon>
        <taxon>Agaricomycetidae</taxon>
        <taxon>Boletales</taxon>
        <taxon>Paxilineae</taxon>
        <taxon>Paxillaceae</taxon>
        <taxon>Paxillus</taxon>
    </lineage>
</organism>
<evidence type="ECO:0000313" key="3">
    <source>
        <dbReference type="Proteomes" id="UP000053647"/>
    </source>
</evidence>
<sequence>MNHVSCPVTGTDRLIRQLHVKEALSFLSSKALSLSKFIYYVSWGHPACVADSQIRAAQTVLMHSAELPLILQNWWKPPRSASSHKSHTKAARLIMEEFAAKCLREVLDRELEDISDVLRNDDDMSEEFFTSTAFDELAREFRTLGPNLWALLRRFTYTEKQERRNKSKDPDKIVLMIIAMLCYTRSHHVNRLQKLFAVYLKFRGLSVKAFDTLHALAITMSHKWTANHVAKILEGSMKEVKEVMELFPWLVPYDNINIPFRVFSQRLDNKDNFSSGVAATVYIKCQATELTANINKDLQECRAAGMKNPITPEEIFAIDCKLYPHICRQTTYKVLRFLLHSPEFQFKTYAHRDSTLLAPPPLVHALPHGHNHITLQYIIGSINNPKASYADNERVMDEILSLLGLNGTPEKQCHLATEKIIAWAGDQLTIDRLRGLFKYRSQETNSFDRLDWMVLMFGWLHLQMAFANSLHAHEALYHVAEAHVQLDWQVVAGTNDLAELCSRTPEELIMLAEKLVDEHASSEALEQMDCQTEDERDEVKRQTTIWNRDVLHYIMLDQAIKHGDVALMEAMVPTLLFQFTGGRNSKYVIEMLELWQGLHKEWPPAVQDFVREHCWLVNFEGKPNSFLPIDMAQEHNIKDIKVTYKSEGPNIKWEYFKKLHPAIHVICKLGKHMEKEFNTLTRGKKHGVPKKDTDVMLLESSYREARLHEKIPGHKLKGLKRDKVVDVLTKGAVKLHTGHSIDRWV</sequence>
<feature type="domain" description="DUF6589" evidence="1">
    <location>
        <begin position="471"/>
        <end position="686"/>
    </location>
</feature>
<dbReference type="Proteomes" id="UP000053647">
    <property type="component" value="Unassembled WGS sequence"/>
</dbReference>
<dbReference type="Pfam" id="PF20231">
    <property type="entry name" value="DUF6589"/>
    <property type="match status" value="1"/>
</dbReference>
<dbReference type="AlphaFoldDB" id="A0A0C9THC3"/>
<dbReference type="OrthoDB" id="3251235at2759"/>
<dbReference type="EMBL" id="KN819415">
    <property type="protein sequence ID" value="KIJ10153.1"/>
    <property type="molecule type" value="Genomic_DNA"/>
</dbReference>
<protein>
    <recommendedName>
        <fullName evidence="1">DUF6589 domain-containing protein</fullName>
    </recommendedName>
</protein>
<name>A0A0C9THC3_PAXIN</name>
<accession>A0A0C9THC3</accession>
<gene>
    <name evidence="2" type="ORF">PAXINDRAFT_164295</name>
</gene>
<keyword evidence="3" id="KW-1185">Reference proteome</keyword>
<dbReference type="HOGENOM" id="CLU_007061_0_2_1"/>
<reference evidence="2 3" key="1">
    <citation type="submission" date="2014-06" db="EMBL/GenBank/DDBJ databases">
        <authorList>
            <consortium name="DOE Joint Genome Institute"/>
            <person name="Kuo A."/>
            <person name="Kohler A."/>
            <person name="Nagy L.G."/>
            <person name="Floudas D."/>
            <person name="Copeland A."/>
            <person name="Barry K.W."/>
            <person name="Cichocki N."/>
            <person name="Veneault-Fourrey C."/>
            <person name="LaButti K."/>
            <person name="Lindquist E.A."/>
            <person name="Lipzen A."/>
            <person name="Lundell T."/>
            <person name="Morin E."/>
            <person name="Murat C."/>
            <person name="Sun H."/>
            <person name="Tunlid A."/>
            <person name="Henrissat B."/>
            <person name="Grigoriev I.V."/>
            <person name="Hibbett D.S."/>
            <person name="Martin F."/>
            <person name="Nordberg H.P."/>
            <person name="Cantor M.N."/>
            <person name="Hua S.X."/>
        </authorList>
    </citation>
    <scope>NUCLEOTIDE SEQUENCE [LARGE SCALE GENOMIC DNA]</scope>
    <source>
        <strain evidence="2 3">ATCC 200175</strain>
    </source>
</reference>
<dbReference type="InterPro" id="IPR046496">
    <property type="entry name" value="DUF6589"/>
</dbReference>
<evidence type="ECO:0000259" key="1">
    <source>
        <dbReference type="Pfam" id="PF20231"/>
    </source>
</evidence>